<dbReference type="GO" id="GO:0008757">
    <property type="term" value="F:S-adenosylmethionine-dependent methyltransferase activity"/>
    <property type="evidence" value="ECO:0007669"/>
    <property type="project" value="InterPro"/>
</dbReference>
<evidence type="ECO:0000313" key="2">
    <source>
        <dbReference type="EMBL" id="VAX12840.1"/>
    </source>
</evidence>
<gene>
    <name evidence="2" type="ORF">MNBD_GAMMA24-2593</name>
</gene>
<proteinExistence type="predicted"/>
<keyword evidence="2" id="KW-0808">Transferase</keyword>
<dbReference type="AlphaFoldDB" id="A0A3B1BQC5"/>
<dbReference type="InterPro" id="IPR029063">
    <property type="entry name" value="SAM-dependent_MTases_sf"/>
</dbReference>
<keyword evidence="2" id="KW-0489">Methyltransferase</keyword>
<dbReference type="Gene3D" id="3.40.50.150">
    <property type="entry name" value="Vaccinia Virus protein VP39"/>
    <property type="match status" value="1"/>
</dbReference>
<feature type="domain" description="Methyltransferase type 11" evidence="1">
    <location>
        <begin position="98"/>
        <end position="146"/>
    </location>
</feature>
<dbReference type="GO" id="GO:0032259">
    <property type="term" value="P:methylation"/>
    <property type="evidence" value="ECO:0007669"/>
    <property type="project" value="UniProtKB-KW"/>
</dbReference>
<dbReference type="SUPFAM" id="SSF53335">
    <property type="entry name" value="S-adenosyl-L-methionine-dependent methyltransferases"/>
    <property type="match status" value="1"/>
</dbReference>
<organism evidence="2">
    <name type="scientific">hydrothermal vent metagenome</name>
    <dbReference type="NCBI Taxonomy" id="652676"/>
    <lineage>
        <taxon>unclassified sequences</taxon>
        <taxon>metagenomes</taxon>
        <taxon>ecological metagenomes</taxon>
    </lineage>
</organism>
<dbReference type="EC" id="2.1.1.-" evidence="2"/>
<reference evidence="2" key="1">
    <citation type="submission" date="2018-06" db="EMBL/GenBank/DDBJ databases">
        <authorList>
            <person name="Zhirakovskaya E."/>
        </authorList>
    </citation>
    <scope>NUCLEOTIDE SEQUENCE</scope>
</reference>
<protein>
    <submittedName>
        <fullName evidence="2">FIG005121: SAM-dependent methyltransferase</fullName>
        <ecNumber evidence="2">2.1.1.-</ecNumber>
    </submittedName>
</protein>
<sequence>MRFRLKTPYSERRANRCDSAPMVWHELFDWFDTYVGVQLVTTEKAVLDEILPDLFGYYLVALAHPRQADRFAASRVSRCILMNICAQDYLPPLEPSGFRGDVHRLALQTDSIDVLVLPHILEFSRQPHEVLREAERVLIAEGHVVILGFNPLSFWMLWRLALGWRGAVPWCGTFRSVSQVRDWLALLGFDVVARHYYFFRPPIQNRSILRKLGFLEKLGQRLWPIFGGGYAIVAKKRVVTLTPLRPRWGRRKRLVPAGLVEPMKPHHKEPYEQDR</sequence>
<dbReference type="InterPro" id="IPR013216">
    <property type="entry name" value="Methyltransf_11"/>
</dbReference>
<dbReference type="Pfam" id="PF08241">
    <property type="entry name" value="Methyltransf_11"/>
    <property type="match status" value="1"/>
</dbReference>
<name>A0A3B1BQC5_9ZZZZ</name>
<accession>A0A3B1BQC5</accession>
<evidence type="ECO:0000259" key="1">
    <source>
        <dbReference type="Pfam" id="PF08241"/>
    </source>
</evidence>
<dbReference type="EMBL" id="UOFZ01000065">
    <property type="protein sequence ID" value="VAX12840.1"/>
    <property type="molecule type" value="Genomic_DNA"/>
</dbReference>